<evidence type="ECO:0000256" key="7">
    <source>
        <dbReference type="SAM" id="Phobius"/>
    </source>
</evidence>
<evidence type="ECO:0000256" key="4">
    <source>
        <dbReference type="ARBA" id="ARBA00022989"/>
    </source>
</evidence>
<feature type="transmembrane region" description="Helical" evidence="7">
    <location>
        <begin position="427"/>
        <end position="447"/>
    </location>
</feature>
<evidence type="ECO:0000256" key="1">
    <source>
        <dbReference type="ARBA" id="ARBA00004141"/>
    </source>
</evidence>
<dbReference type="OrthoDB" id="551896at2759"/>
<dbReference type="AlphaFoldDB" id="A0A835NJU2"/>
<keyword evidence="10" id="KW-1185">Reference proteome</keyword>
<evidence type="ECO:0000313" key="10">
    <source>
        <dbReference type="Proteomes" id="UP000618051"/>
    </source>
</evidence>
<accession>A0A835NJU2</accession>
<dbReference type="EMBL" id="JADDUC010000178">
    <property type="protein sequence ID" value="KAG0116291.1"/>
    <property type="molecule type" value="Genomic_DNA"/>
</dbReference>
<gene>
    <name evidence="9" type="ORF">IHE44_0008716</name>
    <name evidence="8" type="ORF">IHE44_004247</name>
</gene>
<dbReference type="PANTHER" id="PTHR16007">
    <property type="entry name" value="EPIDIDYMAL MEMBRANE PROTEIN E9-RELATED"/>
    <property type="match status" value="1"/>
</dbReference>
<protein>
    <recommendedName>
        <fullName evidence="6">Transmembrane protein 45B</fullName>
    </recommendedName>
</protein>
<evidence type="ECO:0000256" key="2">
    <source>
        <dbReference type="ARBA" id="ARBA00006948"/>
    </source>
</evidence>
<evidence type="ECO:0000256" key="5">
    <source>
        <dbReference type="ARBA" id="ARBA00023136"/>
    </source>
</evidence>
<proteinExistence type="inferred from homology"/>
<keyword evidence="5 7" id="KW-0472">Membrane</keyword>
<dbReference type="Pfam" id="PF04819">
    <property type="entry name" value="DUF716"/>
    <property type="match status" value="2"/>
</dbReference>
<feature type="transmembrane region" description="Helical" evidence="7">
    <location>
        <begin position="195"/>
        <end position="213"/>
    </location>
</feature>
<organism evidence="8">
    <name type="scientific">Lamprotornis superbus</name>
    <dbReference type="NCBI Taxonomy" id="245042"/>
    <lineage>
        <taxon>Eukaryota</taxon>
        <taxon>Metazoa</taxon>
        <taxon>Chordata</taxon>
        <taxon>Craniata</taxon>
        <taxon>Vertebrata</taxon>
        <taxon>Euteleostomi</taxon>
        <taxon>Archelosauria</taxon>
        <taxon>Archosauria</taxon>
        <taxon>Dinosauria</taxon>
        <taxon>Saurischia</taxon>
        <taxon>Theropoda</taxon>
        <taxon>Coelurosauria</taxon>
        <taxon>Aves</taxon>
        <taxon>Neognathae</taxon>
        <taxon>Neoaves</taxon>
        <taxon>Telluraves</taxon>
        <taxon>Australaves</taxon>
        <taxon>Passeriformes</taxon>
        <taxon>Sturnidae</taxon>
        <taxon>Lamprotornis</taxon>
    </lineage>
</organism>
<dbReference type="InterPro" id="IPR042127">
    <property type="entry name" value="TMEM45"/>
</dbReference>
<comment type="similarity">
    <text evidence="2">Belongs to the TMEM45 family.</text>
</comment>
<evidence type="ECO:0000313" key="8">
    <source>
        <dbReference type="EMBL" id="KAG0116291.1"/>
    </source>
</evidence>
<feature type="transmembrane region" description="Helical" evidence="7">
    <location>
        <begin position="281"/>
        <end position="305"/>
    </location>
</feature>
<sequence length="682" mass="76592">MKLPTTSEPSGASQLHVPSNLTVTRRHFFRLQVLKINEFLSRNPSCFVRLDVLTRIPTSSGSLSLQTEVVDRMANFKGHALPGSFFLLFGLWWSVKYPLQYLSQKLNKKSHKTHYFQRVDAIEGGIKIFFSLVGMLAEQFVPDGPHLYLYSGEKHDWVKLMNWQHSTMYLFYGLSGLVDVLTCISQVVPQGLDRLMLAVAVFVEGCLFYYHVLHRPMLDQHIHSLLLIAIFAGAGSILLEVFLRGNIVLEMFRASMTIVQGTWFWQPWGGPVWDENDHSNIMFLTMCFFWHWAAAVAILAVNYSLAYCCLQRFRRGSGEPYISLGCRQQKCDSSSQAAFLNGSDEDALRGTFFLAFGLWWSVRLPLKYLSRKGAAEGQPGRGRAEIFEGTVKAFFALIGILVEQFVPTGPHLQLYSPKTHSWTDLTHWHYSTIYLFFLLSGITDVVSHSPLKLPPGLERLSLSLALLVEGWILAGLLLCFRDYSDAVLDRHLHSLLAVAIFAGALCAFLEVFLRDHIILETFRTSSFLLQGSWLWQIGFVLSPPWGGPGWDESDSNNLLFLTMCFCWHYLGALAVVAANAAASRWYEGSWHSARAGVARNNTQSQQWAWGSRVSWVWVSMHGLAGKDGLCATTGQPSQAGCNESCQLKFGDIDVELDCGLCLHREKKSSSGALLPESSSDDK</sequence>
<evidence type="ECO:0000256" key="3">
    <source>
        <dbReference type="ARBA" id="ARBA00022692"/>
    </source>
</evidence>
<feature type="transmembrane region" description="Helical" evidence="7">
    <location>
        <begin position="225"/>
        <end position="243"/>
    </location>
</feature>
<feature type="transmembrane region" description="Helical" evidence="7">
    <location>
        <begin position="492"/>
        <end position="513"/>
    </location>
</feature>
<comment type="caution">
    <text evidence="8">The sequence shown here is derived from an EMBL/GenBank/DDBJ whole genome shotgun (WGS) entry which is preliminary data.</text>
</comment>
<reference evidence="8" key="1">
    <citation type="submission" date="2020-10" db="EMBL/GenBank/DDBJ databases">
        <title>Feather gene expression reveals the developmental basis of iridescence in African starlings.</title>
        <authorList>
            <person name="Rubenstein D.R."/>
        </authorList>
    </citation>
    <scope>NUCLEOTIDE SEQUENCE</scope>
    <source>
        <strain evidence="8">SS15</strain>
        <tissue evidence="8">Liver</tissue>
    </source>
</reference>
<feature type="transmembrane region" description="Helical" evidence="7">
    <location>
        <begin position="389"/>
        <end position="407"/>
    </location>
</feature>
<dbReference type="GO" id="GO:0016020">
    <property type="term" value="C:membrane"/>
    <property type="evidence" value="ECO:0007669"/>
    <property type="project" value="UniProtKB-SubCell"/>
</dbReference>
<dbReference type="Proteomes" id="UP000618051">
    <property type="component" value="Unassembled WGS sequence"/>
</dbReference>
<dbReference type="PANTHER" id="PTHR16007:SF59">
    <property type="entry name" value="TRANSMEMBRANE PROTEIN 45B"/>
    <property type="match status" value="1"/>
</dbReference>
<evidence type="ECO:0000313" key="9">
    <source>
        <dbReference type="EMBL" id="KAI1230833.1"/>
    </source>
</evidence>
<evidence type="ECO:0000256" key="6">
    <source>
        <dbReference type="ARBA" id="ARBA00039264"/>
    </source>
</evidence>
<feature type="transmembrane region" description="Helical" evidence="7">
    <location>
        <begin position="459"/>
        <end position="480"/>
    </location>
</feature>
<feature type="transmembrane region" description="Helical" evidence="7">
    <location>
        <begin position="169"/>
        <end position="189"/>
    </location>
</feature>
<feature type="transmembrane region" description="Helical" evidence="7">
    <location>
        <begin position="80"/>
        <end position="99"/>
    </location>
</feature>
<feature type="transmembrane region" description="Helical" evidence="7">
    <location>
        <begin position="525"/>
        <end position="546"/>
    </location>
</feature>
<keyword evidence="4 7" id="KW-1133">Transmembrane helix</keyword>
<reference evidence="9" key="3">
    <citation type="submission" date="2022-01" db="EMBL/GenBank/DDBJ databases">
        <authorList>
            <person name="Rubenstein D.R."/>
        </authorList>
    </citation>
    <scope>NUCLEOTIDE SEQUENCE</scope>
    <source>
        <strain evidence="9">SS15</strain>
        <tissue evidence="9">Liver</tissue>
    </source>
</reference>
<reference evidence="9 10" key="2">
    <citation type="journal article" date="2021" name="J. Hered.">
        <title>Feather Gene Expression Elucidates the Developmental Basis of Plumage Iridescence in African Starlings.</title>
        <authorList>
            <person name="Rubenstein D.R."/>
            <person name="Corvelo A."/>
            <person name="MacManes M.D."/>
            <person name="Maia R."/>
            <person name="Narzisi G."/>
            <person name="Rousaki A."/>
            <person name="Vandenabeele P."/>
            <person name="Shawkey M.D."/>
            <person name="Solomon J."/>
        </authorList>
    </citation>
    <scope>NUCLEOTIDE SEQUENCE [LARGE SCALE GENOMIC DNA]</scope>
    <source>
        <strain evidence="9">SS15</strain>
    </source>
</reference>
<dbReference type="EMBL" id="JADDUC020000029">
    <property type="protein sequence ID" value="KAI1230833.1"/>
    <property type="molecule type" value="Genomic_DNA"/>
</dbReference>
<comment type="subcellular location">
    <subcellularLocation>
        <location evidence="1">Membrane</location>
        <topology evidence="1">Multi-pass membrane protein</topology>
    </subcellularLocation>
</comment>
<name>A0A835NJU2_9PASS</name>
<keyword evidence="3 7" id="KW-0812">Transmembrane</keyword>
<feature type="transmembrane region" description="Helical" evidence="7">
    <location>
        <begin position="558"/>
        <end position="582"/>
    </location>
</feature>
<dbReference type="InterPro" id="IPR006904">
    <property type="entry name" value="DUF716"/>
</dbReference>